<dbReference type="AlphaFoldDB" id="S8DM42"/>
<evidence type="ECO:0000313" key="3">
    <source>
        <dbReference type="Proteomes" id="UP000015241"/>
    </source>
</evidence>
<evidence type="ECO:0000256" key="1">
    <source>
        <dbReference type="SAM" id="MobiDB-lite"/>
    </source>
</evidence>
<gene>
    <name evidence="2" type="ORF">FOMPIDRAFT_1055755</name>
</gene>
<accession>S8DM42</accession>
<dbReference type="Proteomes" id="UP000015241">
    <property type="component" value="Unassembled WGS sequence"/>
</dbReference>
<keyword evidence="3" id="KW-1185">Reference proteome</keyword>
<feature type="compositionally biased region" description="Basic and acidic residues" evidence="1">
    <location>
        <begin position="1"/>
        <end position="27"/>
    </location>
</feature>
<dbReference type="STRING" id="743788.S8DM42"/>
<name>S8DM42_FOMSC</name>
<evidence type="ECO:0000313" key="2">
    <source>
        <dbReference type="EMBL" id="EPS93687.1"/>
    </source>
</evidence>
<dbReference type="OrthoDB" id="2538110at2759"/>
<dbReference type="HOGENOM" id="CLU_128323_1_0_1"/>
<dbReference type="eggNOG" id="ENOG502STQG">
    <property type="taxonomic scope" value="Eukaryota"/>
</dbReference>
<dbReference type="EMBL" id="KE504261">
    <property type="protein sequence ID" value="EPS93687.1"/>
    <property type="molecule type" value="Genomic_DNA"/>
</dbReference>
<protein>
    <submittedName>
        <fullName evidence="2">Uncharacterized protein</fullName>
    </submittedName>
</protein>
<dbReference type="InParanoid" id="S8DM42"/>
<feature type="region of interest" description="Disordered" evidence="1">
    <location>
        <begin position="1"/>
        <end position="37"/>
    </location>
</feature>
<proteinExistence type="predicted"/>
<organism evidence="2 3">
    <name type="scientific">Fomitopsis schrenkii</name>
    <name type="common">Brown rot fungus</name>
    <dbReference type="NCBI Taxonomy" id="2126942"/>
    <lineage>
        <taxon>Eukaryota</taxon>
        <taxon>Fungi</taxon>
        <taxon>Dikarya</taxon>
        <taxon>Basidiomycota</taxon>
        <taxon>Agaricomycotina</taxon>
        <taxon>Agaricomycetes</taxon>
        <taxon>Polyporales</taxon>
        <taxon>Fomitopsis</taxon>
    </lineage>
</organism>
<sequence>MSEDEKRNLAAREEAAKTGADATHDEEPAVDPVQRRSSPWRRLSMITIILLLWLAWAVHKHNSRPKIIYADRYSKEFKYRPAASPIITEVLKDGRTRLRGALPTNL</sequence>
<reference evidence="2 3" key="1">
    <citation type="journal article" date="2012" name="Science">
        <title>The Paleozoic origin of enzymatic lignin decomposition reconstructed from 31 fungal genomes.</title>
        <authorList>
            <person name="Floudas D."/>
            <person name="Binder M."/>
            <person name="Riley R."/>
            <person name="Barry K."/>
            <person name="Blanchette R.A."/>
            <person name="Henrissat B."/>
            <person name="Martinez A.T."/>
            <person name="Otillar R."/>
            <person name="Spatafora J.W."/>
            <person name="Yadav J.S."/>
            <person name="Aerts A."/>
            <person name="Benoit I."/>
            <person name="Boyd A."/>
            <person name="Carlson A."/>
            <person name="Copeland A."/>
            <person name="Coutinho P.M."/>
            <person name="de Vries R.P."/>
            <person name="Ferreira P."/>
            <person name="Findley K."/>
            <person name="Foster B."/>
            <person name="Gaskell J."/>
            <person name="Glotzer D."/>
            <person name="Gorecki P."/>
            <person name="Heitman J."/>
            <person name="Hesse C."/>
            <person name="Hori C."/>
            <person name="Igarashi K."/>
            <person name="Jurgens J.A."/>
            <person name="Kallen N."/>
            <person name="Kersten P."/>
            <person name="Kohler A."/>
            <person name="Kuees U."/>
            <person name="Kumar T.K.A."/>
            <person name="Kuo A."/>
            <person name="LaButti K."/>
            <person name="Larrondo L.F."/>
            <person name="Lindquist E."/>
            <person name="Ling A."/>
            <person name="Lombard V."/>
            <person name="Lucas S."/>
            <person name="Lundell T."/>
            <person name="Martin R."/>
            <person name="McLaughlin D.J."/>
            <person name="Morgenstern I."/>
            <person name="Morin E."/>
            <person name="Murat C."/>
            <person name="Nagy L.G."/>
            <person name="Nolan M."/>
            <person name="Ohm R.A."/>
            <person name="Patyshakuliyeva A."/>
            <person name="Rokas A."/>
            <person name="Ruiz-Duenas F.J."/>
            <person name="Sabat G."/>
            <person name="Salamov A."/>
            <person name="Samejima M."/>
            <person name="Schmutz J."/>
            <person name="Slot J.C."/>
            <person name="St John F."/>
            <person name="Stenlid J."/>
            <person name="Sun H."/>
            <person name="Sun S."/>
            <person name="Syed K."/>
            <person name="Tsang A."/>
            <person name="Wiebenga A."/>
            <person name="Young D."/>
            <person name="Pisabarro A."/>
            <person name="Eastwood D.C."/>
            <person name="Martin F."/>
            <person name="Cullen D."/>
            <person name="Grigoriev I.V."/>
            <person name="Hibbett D.S."/>
        </authorList>
    </citation>
    <scope>NUCLEOTIDE SEQUENCE</scope>
    <source>
        <strain evidence="3">FP-58527</strain>
    </source>
</reference>